<dbReference type="PANTHER" id="PTHR30037">
    <property type="entry name" value="DNA-3-METHYLADENINE GLYCOSYLASE 1"/>
    <property type="match status" value="1"/>
</dbReference>
<feature type="binding site" evidence="1">
    <location>
        <position position="27"/>
    </location>
    <ligand>
        <name>Zn(2+)</name>
        <dbReference type="ChEBI" id="CHEBI:29105"/>
    </ligand>
</feature>
<dbReference type="InterPro" id="IPR011257">
    <property type="entry name" value="DNA_glycosylase"/>
</dbReference>
<gene>
    <name evidence="2" type="ORF">Gocc_0338</name>
</gene>
<dbReference type="InterPro" id="IPR005019">
    <property type="entry name" value="Adenine_glyco"/>
</dbReference>
<feature type="binding site" evidence="1">
    <location>
        <position position="14"/>
    </location>
    <ligand>
        <name>Zn(2+)</name>
        <dbReference type="ChEBI" id="CHEBI:29105"/>
    </ligand>
</feature>
<keyword evidence="3" id="KW-1185">Reference proteome</keyword>
<dbReference type="Gene3D" id="1.10.340.30">
    <property type="entry name" value="Hypothetical protein, domain 2"/>
    <property type="match status" value="1"/>
</dbReference>
<feature type="binding site" evidence="1">
    <location>
        <position position="185"/>
    </location>
    <ligand>
        <name>Zn(2+)</name>
        <dbReference type="ChEBI" id="CHEBI:29105"/>
    </ligand>
</feature>
<keyword evidence="1" id="KW-0479">Metal-binding</keyword>
<dbReference type="InterPro" id="IPR052891">
    <property type="entry name" value="DNA-3mA_glycosylase"/>
</dbReference>
<dbReference type="GO" id="GO:0008725">
    <property type="term" value="F:DNA-3-methyladenine glycosylase activity"/>
    <property type="evidence" value="ECO:0007669"/>
    <property type="project" value="InterPro"/>
</dbReference>
<dbReference type="InterPro" id="IPR004597">
    <property type="entry name" value="Tag"/>
</dbReference>
<dbReference type="Pfam" id="PF03352">
    <property type="entry name" value="Adenine_glyco"/>
    <property type="match status" value="1"/>
</dbReference>
<name>A0A7M2Z1C0_9ACTN</name>
<dbReference type="EMBL" id="QQZY01000001">
    <property type="protein sequence ID" value="RDI75919.1"/>
    <property type="molecule type" value="Genomic_DNA"/>
</dbReference>
<dbReference type="GO" id="GO:0006284">
    <property type="term" value="P:base-excision repair"/>
    <property type="evidence" value="ECO:0007669"/>
    <property type="project" value="InterPro"/>
</dbReference>
<dbReference type="RefSeq" id="WP_114794794.1">
    <property type="nucleotide sequence ID" value="NZ_QQZY01000001.1"/>
</dbReference>
<keyword evidence="1" id="KW-0862">Zinc</keyword>
<organism evidence="2 3">
    <name type="scientific">Gaiella occulta</name>
    <dbReference type="NCBI Taxonomy" id="1002870"/>
    <lineage>
        <taxon>Bacteria</taxon>
        <taxon>Bacillati</taxon>
        <taxon>Actinomycetota</taxon>
        <taxon>Thermoleophilia</taxon>
        <taxon>Gaiellales</taxon>
        <taxon>Gaiellaceae</taxon>
        <taxon>Gaiella</taxon>
    </lineage>
</organism>
<dbReference type="AlphaFoldDB" id="A0A7M2Z1C0"/>
<comment type="caution">
    <text evidence="2">The sequence shown here is derived from an EMBL/GenBank/DDBJ whole genome shotgun (WGS) entry which is preliminary data.</text>
</comment>
<dbReference type="GO" id="GO:0046872">
    <property type="term" value="F:metal ion binding"/>
    <property type="evidence" value="ECO:0007669"/>
    <property type="project" value="UniProtKB-KW"/>
</dbReference>
<accession>A0A7M2Z1C0</accession>
<dbReference type="SUPFAM" id="SSF48150">
    <property type="entry name" value="DNA-glycosylase"/>
    <property type="match status" value="1"/>
</dbReference>
<reference evidence="2 3" key="1">
    <citation type="submission" date="2018-07" db="EMBL/GenBank/DDBJ databases">
        <title>High-quality-draft genome sequence of Gaiella occulta.</title>
        <authorList>
            <person name="Severino R."/>
            <person name="Froufe H.J.C."/>
            <person name="Rainey F.A."/>
            <person name="Barroso C."/>
            <person name="Albuquerque L."/>
            <person name="Lobo-Da-Cunha A."/>
            <person name="Da Costa M.S."/>
            <person name="Egas C."/>
        </authorList>
    </citation>
    <scope>NUCLEOTIDE SEQUENCE [LARGE SCALE GENOMIC DNA]</scope>
    <source>
        <strain evidence="2 3">F2-233</strain>
    </source>
</reference>
<feature type="binding site" evidence="1">
    <location>
        <position position="181"/>
    </location>
    <ligand>
        <name>Zn(2+)</name>
        <dbReference type="ChEBI" id="CHEBI:29105"/>
    </ligand>
</feature>
<protein>
    <submittedName>
        <fullName evidence="2">Tag: DNA-3-methyladenine glycosylase I</fullName>
    </submittedName>
</protein>
<reference evidence="3" key="2">
    <citation type="journal article" date="2019" name="MicrobiologyOpen">
        <title>High-quality draft genome sequence of Gaiella occulta isolated from a 150 meter deep mineral water borehole and comparison with the genome sequences of other deep-branching lineages of the phylum Actinobacteria.</title>
        <authorList>
            <person name="Severino R."/>
            <person name="Froufe H.J.C."/>
            <person name="Barroso C."/>
            <person name="Albuquerque L."/>
            <person name="Lobo-da-Cunha A."/>
            <person name="da Costa M.S."/>
            <person name="Egas C."/>
        </authorList>
    </citation>
    <scope>NUCLEOTIDE SEQUENCE [LARGE SCALE GENOMIC DNA]</scope>
    <source>
        <strain evidence="3">F2-233</strain>
    </source>
</reference>
<proteinExistence type="predicted"/>
<dbReference type="OrthoDB" id="9807664at2"/>
<evidence type="ECO:0000313" key="3">
    <source>
        <dbReference type="Proteomes" id="UP000254134"/>
    </source>
</evidence>
<evidence type="ECO:0000313" key="2">
    <source>
        <dbReference type="EMBL" id="RDI75919.1"/>
    </source>
</evidence>
<dbReference type="Proteomes" id="UP000254134">
    <property type="component" value="Unassembled WGS sequence"/>
</dbReference>
<evidence type="ECO:0000256" key="1">
    <source>
        <dbReference type="PIRSR" id="PIRSR604597-1"/>
    </source>
</evidence>
<dbReference type="NCBIfam" id="TIGR00624">
    <property type="entry name" value="tag"/>
    <property type="match status" value="1"/>
</dbReference>
<dbReference type="PANTHER" id="PTHR30037:SF4">
    <property type="entry name" value="DNA-3-METHYLADENINE GLYCOSYLASE I"/>
    <property type="match status" value="1"/>
</dbReference>
<sequence length="189" mass="20522">MADLLIGDDGLARCGWCGDDPLYRAYHDEEWGRPLADDARLFELLTLEGFQAGLAWITILRKREGFRRAFGGFELEAVAAYAEPDVERLLADASIVRHRGKIEAAIGNARAALGLTGGLSALVWSFAPPPRARRPRALAELPAASAESVALSQELRRRGFRFVGPTTVYAFMQAAGLVDDHIEGCLAVA</sequence>